<keyword evidence="2" id="KW-1185">Reference proteome</keyword>
<organism evidence="2 3">
    <name type="scientific">Spinacia oleracea</name>
    <name type="common">Spinach</name>
    <dbReference type="NCBI Taxonomy" id="3562"/>
    <lineage>
        <taxon>Eukaryota</taxon>
        <taxon>Viridiplantae</taxon>
        <taxon>Streptophyta</taxon>
        <taxon>Embryophyta</taxon>
        <taxon>Tracheophyta</taxon>
        <taxon>Spermatophyta</taxon>
        <taxon>Magnoliopsida</taxon>
        <taxon>eudicotyledons</taxon>
        <taxon>Gunneridae</taxon>
        <taxon>Pentapetalae</taxon>
        <taxon>Caryophyllales</taxon>
        <taxon>Chenopodiaceae</taxon>
        <taxon>Chenopodioideae</taxon>
        <taxon>Anserineae</taxon>
        <taxon>Spinacia</taxon>
    </lineage>
</organism>
<dbReference type="InterPro" id="IPR055298">
    <property type="entry name" value="AtLOH3-like"/>
</dbReference>
<name>A0ABM3RPK2_SPIOL</name>
<dbReference type="Pfam" id="PF05699">
    <property type="entry name" value="Dimer_Tnp_hAT"/>
    <property type="match status" value="1"/>
</dbReference>
<proteinExistence type="predicted"/>
<gene>
    <name evidence="3" type="primary">LOC130471447</name>
</gene>
<dbReference type="PANTHER" id="PTHR11697:SF230">
    <property type="entry name" value="ZINC FINGER, MYM DOMAIN CONTAINING 1"/>
    <property type="match status" value="1"/>
</dbReference>
<dbReference type="Proteomes" id="UP000813463">
    <property type="component" value="Chromosome 4"/>
</dbReference>
<sequence length="425" mass="49117">MEHSLSLSKVRGQGYDGASNMRGEINELKTLVMNDSPSAYYIHCFAHRLQLTLVAVAKENDDCIWLFEQLGYLLNVIGVSCKSREMLRVVQAQKVLEALECGEIESGQGLNQELGLGRPGQTRWGVLEMIGKNPLYGDDRGKAQAIMEKFESFEFIFITHLMLEIFGYTEFLSQSLQRKDQNIVNAMALVSLTKERLQTMRDHRWEIEVPDMDALYVPSGRSKRFFAKVTNLHRFRIEMFLSVIIEMFLSVIYLQLQELNNRFNEVNMELLLCMACLSPTNSFALFDEMKLIRLAKFYPSEFSTNDLVSLRFEPFIDDMRKDIRFREVKDLGELSTMLVETDKHTTYKLVYLLLRPVLILPVATASVERVFSSMTIVKSKLRNRLGDQLLNDCLVTFIERGLSSKVSDEDVINRFQNMKSRRMQI</sequence>
<evidence type="ECO:0000313" key="3">
    <source>
        <dbReference type="RefSeq" id="XP_056697552.1"/>
    </source>
</evidence>
<reference evidence="3" key="2">
    <citation type="submission" date="2025-08" db="UniProtKB">
        <authorList>
            <consortium name="RefSeq"/>
        </authorList>
    </citation>
    <scope>IDENTIFICATION</scope>
    <source>
        <tissue evidence="3">Leaf</tissue>
    </source>
</reference>
<evidence type="ECO:0000259" key="1">
    <source>
        <dbReference type="Pfam" id="PF05699"/>
    </source>
</evidence>
<accession>A0ABM3RPK2</accession>
<dbReference type="GeneID" id="130471447"/>
<feature type="domain" description="HAT C-terminal dimerisation" evidence="1">
    <location>
        <begin position="342"/>
        <end position="400"/>
    </location>
</feature>
<protein>
    <recommendedName>
        <fullName evidence="1">HAT C-terminal dimerisation domain-containing protein</fullName>
    </recommendedName>
</protein>
<dbReference type="PANTHER" id="PTHR11697">
    <property type="entry name" value="GENERAL TRANSCRIPTION FACTOR 2-RELATED ZINC FINGER PROTEIN"/>
    <property type="match status" value="1"/>
</dbReference>
<dbReference type="InterPro" id="IPR008906">
    <property type="entry name" value="HATC_C_dom"/>
</dbReference>
<evidence type="ECO:0000313" key="2">
    <source>
        <dbReference type="Proteomes" id="UP000813463"/>
    </source>
</evidence>
<dbReference type="InterPro" id="IPR012337">
    <property type="entry name" value="RNaseH-like_sf"/>
</dbReference>
<dbReference type="RefSeq" id="XP_056697552.1">
    <property type="nucleotide sequence ID" value="XM_056841574.1"/>
</dbReference>
<reference evidence="2" key="1">
    <citation type="journal article" date="2021" name="Nat. Commun.">
        <title>Genomic analyses provide insights into spinach domestication and the genetic basis of agronomic traits.</title>
        <authorList>
            <person name="Cai X."/>
            <person name="Sun X."/>
            <person name="Xu C."/>
            <person name="Sun H."/>
            <person name="Wang X."/>
            <person name="Ge C."/>
            <person name="Zhang Z."/>
            <person name="Wang Q."/>
            <person name="Fei Z."/>
            <person name="Jiao C."/>
            <person name="Wang Q."/>
        </authorList>
    </citation>
    <scope>NUCLEOTIDE SEQUENCE [LARGE SCALE GENOMIC DNA]</scope>
    <source>
        <strain evidence="2">cv. Varoflay</strain>
    </source>
</reference>
<dbReference type="SUPFAM" id="SSF53098">
    <property type="entry name" value="Ribonuclease H-like"/>
    <property type="match status" value="1"/>
</dbReference>